<protein>
    <submittedName>
        <fullName evidence="1">Uncharacterized protein</fullName>
    </submittedName>
</protein>
<evidence type="ECO:0000313" key="1">
    <source>
        <dbReference type="EMBL" id="GFR98980.1"/>
    </source>
</evidence>
<gene>
    <name evidence="1" type="ORF">ElyMa_001033200</name>
</gene>
<dbReference type="Proteomes" id="UP000762676">
    <property type="component" value="Unassembled WGS sequence"/>
</dbReference>
<name>A0AAV4HNE8_9GAST</name>
<sequence length="220" mass="24576">MYSTLPLHRPAAFSSRTINRDGASGQTAQLSSKVASSLVTERDVFAQLTATCSDDETRGVREGRMMTKNLRSLVADHLRLGSAIFADLNQRRREAFTPHLKDEYKKLCIQTEHAINIHLFGDSLGETIKSMSETMKLTQYSFSSRARRLQRSPKTHQESLGNYDSTVCITSEMLEDLEWWRDHADKFPVLLSPRPPPVNINTGASKSGWGGVCDGVTMVV</sequence>
<accession>A0AAV4HNE8</accession>
<reference evidence="1 2" key="1">
    <citation type="journal article" date="2021" name="Elife">
        <title>Chloroplast acquisition without the gene transfer in kleptoplastic sea slugs, Plakobranchus ocellatus.</title>
        <authorList>
            <person name="Maeda T."/>
            <person name="Takahashi S."/>
            <person name="Yoshida T."/>
            <person name="Shimamura S."/>
            <person name="Takaki Y."/>
            <person name="Nagai Y."/>
            <person name="Toyoda A."/>
            <person name="Suzuki Y."/>
            <person name="Arimoto A."/>
            <person name="Ishii H."/>
            <person name="Satoh N."/>
            <person name="Nishiyama T."/>
            <person name="Hasebe M."/>
            <person name="Maruyama T."/>
            <person name="Minagawa J."/>
            <person name="Obokata J."/>
            <person name="Shigenobu S."/>
        </authorList>
    </citation>
    <scope>NUCLEOTIDE SEQUENCE [LARGE SCALE GENOMIC DNA]</scope>
</reference>
<keyword evidence="2" id="KW-1185">Reference proteome</keyword>
<organism evidence="1 2">
    <name type="scientific">Elysia marginata</name>
    <dbReference type="NCBI Taxonomy" id="1093978"/>
    <lineage>
        <taxon>Eukaryota</taxon>
        <taxon>Metazoa</taxon>
        <taxon>Spiralia</taxon>
        <taxon>Lophotrochozoa</taxon>
        <taxon>Mollusca</taxon>
        <taxon>Gastropoda</taxon>
        <taxon>Heterobranchia</taxon>
        <taxon>Euthyneura</taxon>
        <taxon>Panpulmonata</taxon>
        <taxon>Sacoglossa</taxon>
        <taxon>Placobranchoidea</taxon>
        <taxon>Plakobranchidae</taxon>
        <taxon>Elysia</taxon>
    </lineage>
</organism>
<comment type="caution">
    <text evidence="1">The sequence shown here is derived from an EMBL/GenBank/DDBJ whole genome shotgun (WGS) entry which is preliminary data.</text>
</comment>
<evidence type="ECO:0000313" key="2">
    <source>
        <dbReference type="Proteomes" id="UP000762676"/>
    </source>
</evidence>
<dbReference type="AlphaFoldDB" id="A0AAV4HNE8"/>
<dbReference type="EMBL" id="BMAT01002098">
    <property type="protein sequence ID" value="GFR98980.1"/>
    <property type="molecule type" value="Genomic_DNA"/>
</dbReference>
<proteinExistence type="predicted"/>